<proteinExistence type="predicted"/>
<comment type="caution">
    <text evidence="2">The sequence shown here is derived from an EMBL/GenBank/DDBJ whole genome shotgun (WGS) entry which is preliminary data.</text>
</comment>
<evidence type="ECO:0000313" key="5">
    <source>
        <dbReference type="Proteomes" id="UP000271590"/>
    </source>
</evidence>
<evidence type="ECO:0000313" key="3">
    <source>
        <dbReference type="EMBL" id="RSZ30054.1"/>
    </source>
</evidence>
<reference evidence="2 5" key="1">
    <citation type="submission" date="2018-11" db="EMBL/GenBank/DDBJ databases">
        <title>The genome of Variovorax sp T529.</title>
        <authorList>
            <person name="Gao J."/>
        </authorList>
    </citation>
    <scope>NUCLEOTIDE SEQUENCE [LARGE SCALE GENOMIC DNA]</scope>
    <source>
        <strain evidence="2 5">T529</strain>
    </source>
</reference>
<evidence type="ECO:0000313" key="2">
    <source>
        <dbReference type="EMBL" id="RRH83415.1"/>
    </source>
</evidence>
<dbReference type="AlphaFoldDB" id="A0A3P3EAD9"/>
<gene>
    <name evidence="2" type="ORF">EH244_25515</name>
    <name evidence="3" type="ORF">EJO66_27265</name>
</gene>
<reference evidence="3 4" key="2">
    <citation type="submission" date="2018-12" db="EMBL/GenBank/DDBJ databases">
        <title>The genome sequences of strain 502.</title>
        <authorList>
            <person name="Gao J."/>
            <person name="Sun J."/>
        </authorList>
    </citation>
    <scope>NUCLEOTIDE SEQUENCE [LARGE SCALE GENOMIC DNA]</scope>
    <source>
        <strain evidence="3 4">502</strain>
    </source>
</reference>
<dbReference type="EMBL" id="RXFQ01000021">
    <property type="protein sequence ID" value="RSZ30054.1"/>
    <property type="molecule type" value="Genomic_DNA"/>
</dbReference>
<accession>A0A3P3EAD9</accession>
<organism evidence="2 5">
    <name type="scientific">Variovorax beijingensis</name>
    <dbReference type="NCBI Taxonomy" id="2496117"/>
    <lineage>
        <taxon>Bacteria</taxon>
        <taxon>Pseudomonadati</taxon>
        <taxon>Pseudomonadota</taxon>
        <taxon>Betaproteobacteria</taxon>
        <taxon>Burkholderiales</taxon>
        <taxon>Comamonadaceae</taxon>
        <taxon>Variovorax</taxon>
    </lineage>
</organism>
<protein>
    <submittedName>
        <fullName evidence="2">Uncharacterized protein</fullName>
    </submittedName>
</protein>
<dbReference type="Proteomes" id="UP000271137">
    <property type="component" value="Unassembled WGS sequence"/>
</dbReference>
<feature type="region of interest" description="Disordered" evidence="1">
    <location>
        <begin position="1"/>
        <end position="30"/>
    </location>
</feature>
<dbReference type="EMBL" id="RQXU01000021">
    <property type="protein sequence ID" value="RRH83415.1"/>
    <property type="molecule type" value="Genomic_DNA"/>
</dbReference>
<dbReference type="Proteomes" id="UP000271590">
    <property type="component" value="Unassembled WGS sequence"/>
</dbReference>
<evidence type="ECO:0000256" key="1">
    <source>
        <dbReference type="SAM" id="MobiDB-lite"/>
    </source>
</evidence>
<evidence type="ECO:0000313" key="4">
    <source>
        <dbReference type="Proteomes" id="UP000271137"/>
    </source>
</evidence>
<sequence>MSGDAGRARLGPRGAISSVGDIPESPRPPSIDKHAMADTCRMLPNAARHGAPSASPLMRRALSLPLLACILASGCGDRYPIEDALDDRRMTASAHLKALNRYLAAGAGNRQLAKQDSCHLVLKKSRNAGPGERLVIALTNSQVDIASVPANDGLRVKVTQYHDGVRRVSLRLDVESWFDAVAWRSHFQQLQLKCRDARERAAAPPPA</sequence>
<name>A0A3P3EAD9_9BURK</name>
<keyword evidence="4" id="KW-1185">Reference proteome</keyword>